<feature type="transmembrane region" description="Helical" evidence="2">
    <location>
        <begin position="296"/>
        <end position="316"/>
    </location>
</feature>
<keyword evidence="4" id="KW-1185">Reference proteome</keyword>
<comment type="caution">
    <text evidence="3">The sequence shown here is derived from an EMBL/GenBank/DDBJ whole genome shotgun (WGS) entry which is preliminary data.</text>
</comment>
<feature type="transmembrane region" description="Helical" evidence="2">
    <location>
        <begin position="59"/>
        <end position="78"/>
    </location>
</feature>
<feature type="region of interest" description="Disordered" evidence="1">
    <location>
        <begin position="1"/>
        <end position="23"/>
    </location>
</feature>
<dbReference type="InterPro" id="IPR040410">
    <property type="entry name" value="UPF0658_Golgi"/>
</dbReference>
<feature type="transmembrane region" description="Helical" evidence="2">
    <location>
        <begin position="232"/>
        <end position="256"/>
    </location>
</feature>
<keyword evidence="2" id="KW-1133">Transmembrane helix</keyword>
<evidence type="ECO:0000256" key="2">
    <source>
        <dbReference type="SAM" id="Phobius"/>
    </source>
</evidence>
<name>A0A507EVS6_9FUNG</name>
<dbReference type="PANTHER" id="PTHR34391">
    <property type="entry name" value="UPF0658 GOLGI APPARATUS MEMBRANE PROTEIN C1952.10C-RELATED"/>
    <property type="match status" value="1"/>
</dbReference>
<feature type="transmembrane region" description="Helical" evidence="2">
    <location>
        <begin position="144"/>
        <end position="164"/>
    </location>
</feature>
<evidence type="ECO:0000313" key="3">
    <source>
        <dbReference type="EMBL" id="TPX67460.1"/>
    </source>
</evidence>
<feature type="compositionally biased region" description="Polar residues" evidence="1">
    <location>
        <begin position="1"/>
        <end position="19"/>
    </location>
</feature>
<dbReference type="GO" id="GO:0005794">
    <property type="term" value="C:Golgi apparatus"/>
    <property type="evidence" value="ECO:0007669"/>
    <property type="project" value="TreeGrafter"/>
</dbReference>
<proteinExistence type="predicted"/>
<dbReference type="AlphaFoldDB" id="A0A507EVS6"/>
<dbReference type="EMBL" id="QEAP01000396">
    <property type="protein sequence ID" value="TPX67460.1"/>
    <property type="molecule type" value="Genomic_DNA"/>
</dbReference>
<keyword evidence="2" id="KW-0472">Membrane</keyword>
<protein>
    <submittedName>
        <fullName evidence="3">Uncharacterized protein</fullName>
    </submittedName>
</protein>
<dbReference type="Proteomes" id="UP000320333">
    <property type="component" value="Unassembled WGS sequence"/>
</dbReference>
<feature type="transmembrane region" description="Helical" evidence="2">
    <location>
        <begin position="336"/>
        <end position="358"/>
    </location>
</feature>
<sequence>MQETKYISVGSPDTVNSPLSDEYGRRSDSFTRTLGRRVVASLIPQSKGSIVVRWSQRTLAITALVMLLAIANEGWVMAAETGVKSQILQDMSSLRMAPGFLELAMFKEQVIDFSYKVSITYHSVFIAAMVFCLLMTWDGIMNSNIIQVISVNFHNLGLFIYSLLQIIQLRKDNDLLGGPGFPAWFLASQIVLPCVLGIFLPTFAYLTFRTNSDFGWRIFKITGGDKAMDKAFVFYHIFLLFLKFSLFFVLGFTIINVVLTPTSEAGKIMIPVALAVIGTVFPLIGYLGVRFENRTVTSLFIAGYTGLIGFVVYRTWEAFNRSNDSSNFNRAKIPFLMYACVGVMLLFGAIISGVLCWAQYDRGLKHVLDQERKRRSGDHVAPEIDFEN</sequence>
<reference evidence="3 4" key="1">
    <citation type="journal article" date="2019" name="Sci. Rep.">
        <title>Comparative genomics of chytrid fungi reveal insights into the obligate biotrophic and pathogenic lifestyle of Synchytrium endobioticum.</title>
        <authorList>
            <person name="van de Vossenberg B.T.L.H."/>
            <person name="Warris S."/>
            <person name="Nguyen H.D.T."/>
            <person name="van Gent-Pelzer M.P.E."/>
            <person name="Joly D.L."/>
            <person name="van de Geest H.C."/>
            <person name="Bonants P.J.M."/>
            <person name="Smith D.S."/>
            <person name="Levesque C.A."/>
            <person name="van der Lee T.A.J."/>
        </authorList>
    </citation>
    <scope>NUCLEOTIDE SEQUENCE [LARGE SCALE GENOMIC DNA]</scope>
    <source>
        <strain evidence="3 4">CBS 675.73</strain>
    </source>
</reference>
<feature type="transmembrane region" description="Helical" evidence="2">
    <location>
        <begin position="184"/>
        <end position="208"/>
    </location>
</feature>
<gene>
    <name evidence="3" type="ORF">CcCBS67573_g07486</name>
</gene>
<feature type="transmembrane region" description="Helical" evidence="2">
    <location>
        <begin position="119"/>
        <end position="137"/>
    </location>
</feature>
<accession>A0A507EVS6</accession>
<evidence type="ECO:0000256" key="1">
    <source>
        <dbReference type="SAM" id="MobiDB-lite"/>
    </source>
</evidence>
<feature type="transmembrane region" description="Helical" evidence="2">
    <location>
        <begin position="268"/>
        <end position="289"/>
    </location>
</feature>
<keyword evidence="2" id="KW-0812">Transmembrane</keyword>
<dbReference type="OrthoDB" id="2448307at2759"/>
<evidence type="ECO:0000313" key="4">
    <source>
        <dbReference type="Proteomes" id="UP000320333"/>
    </source>
</evidence>
<organism evidence="3 4">
    <name type="scientific">Chytriomyces confervae</name>
    <dbReference type="NCBI Taxonomy" id="246404"/>
    <lineage>
        <taxon>Eukaryota</taxon>
        <taxon>Fungi</taxon>
        <taxon>Fungi incertae sedis</taxon>
        <taxon>Chytridiomycota</taxon>
        <taxon>Chytridiomycota incertae sedis</taxon>
        <taxon>Chytridiomycetes</taxon>
        <taxon>Chytridiales</taxon>
        <taxon>Chytriomycetaceae</taxon>
        <taxon>Chytriomyces</taxon>
    </lineage>
</organism>
<dbReference type="PANTHER" id="PTHR34391:SF2">
    <property type="entry name" value="TRP C-TERMINAL DOMAIN-CONTAINING PROTEIN"/>
    <property type="match status" value="1"/>
</dbReference>